<dbReference type="PANTHER" id="PTHR19849">
    <property type="entry name" value="PHOSPHOLIPASE A-2-ACTIVATING PROTEIN"/>
    <property type="match status" value="1"/>
</dbReference>
<dbReference type="PANTHER" id="PTHR19849:SF0">
    <property type="entry name" value="PHOSPHOLIPASE A-2-ACTIVATING PROTEIN"/>
    <property type="match status" value="1"/>
</dbReference>
<dbReference type="Proteomes" id="UP000319257">
    <property type="component" value="Unassembled WGS sequence"/>
</dbReference>
<dbReference type="FunFam" id="3.10.20.870:FF:000003">
    <property type="entry name" value="Polyubiquitin binding (Doa1 Ufd3) protein"/>
    <property type="match status" value="1"/>
</dbReference>
<dbReference type="STRING" id="1093900.A0A507AY56"/>
<dbReference type="FunFam" id="2.130.10.10:FF:000236">
    <property type="entry name" value="Polyubiquitin binding protein (Doa1/Ufd3)"/>
    <property type="match status" value="1"/>
</dbReference>
<evidence type="ECO:0000256" key="3">
    <source>
        <dbReference type="ARBA" id="ARBA00022574"/>
    </source>
</evidence>
<dbReference type="Gene3D" id="2.130.10.10">
    <property type="entry name" value="YVTN repeat-like/Quinoprotein amine dehydrogenase"/>
    <property type="match status" value="1"/>
</dbReference>
<feature type="repeat" description="WD" evidence="5">
    <location>
        <begin position="239"/>
        <end position="270"/>
    </location>
</feature>
<dbReference type="PROSITE" id="PS51394">
    <property type="entry name" value="PFU"/>
    <property type="match status" value="1"/>
</dbReference>
<accession>A0A507AY56</accession>
<dbReference type="InterPro" id="IPR015155">
    <property type="entry name" value="PFU"/>
</dbReference>
<feature type="repeat" description="WD" evidence="5">
    <location>
        <begin position="10"/>
        <end position="41"/>
    </location>
</feature>
<evidence type="ECO:0000259" key="7">
    <source>
        <dbReference type="PROSITE" id="PS51396"/>
    </source>
</evidence>
<gene>
    <name evidence="8" type="ORF">E0L32_001202</name>
</gene>
<dbReference type="PROSITE" id="PS50082">
    <property type="entry name" value="WD_REPEATS_2"/>
    <property type="match status" value="4"/>
</dbReference>
<keyword evidence="9" id="KW-1185">Reference proteome</keyword>
<dbReference type="PROSITE" id="PS51396">
    <property type="entry name" value="PUL"/>
    <property type="match status" value="1"/>
</dbReference>
<dbReference type="InterPro" id="IPR011989">
    <property type="entry name" value="ARM-like"/>
</dbReference>
<dbReference type="PRINTS" id="PR00320">
    <property type="entry name" value="GPROTEINBRPT"/>
</dbReference>
<dbReference type="EMBL" id="SKBQ01000004">
    <property type="protein sequence ID" value="TPX11384.1"/>
    <property type="molecule type" value="Genomic_DNA"/>
</dbReference>
<keyword evidence="4" id="KW-0677">Repeat</keyword>
<reference evidence="8 9" key="1">
    <citation type="submission" date="2019-06" db="EMBL/GenBank/DDBJ databases">
        <title>Draft genome sequence of the filamentous fungus Phialemoniopsis curvata isolated from diesel fuel.</title>
        <authorList>
            <person name="Varaljay V.A."/>
            <person name="Lyon W.J."/>
            <person name="Crouch A.L."/>
            <person name="Drake C.E."/>
            <person name="Hollomon J.M."/>
            <person name="Nadeau L.J."/>
            <person name="Nunn H.S."/>
            <person name="Stevenson B.S."/>
            <person name="Bojanowski C.L."/>
            <person name="Crookes-Goodson W.J."/>
        </authorList>
    </citation>
    <scope>NUCLEOTIDE SEQUENCE [LARGE SCALE GENOMIC DNA]</scope>
    <source>
        <strain evidence="8 9">D216</strain>
    </source>
</reference>
<dbReference type="Pfam" id="PF08324">
    <property type="entry name" value="PUL"/>
    <property type="match status" value="1"/>
</dbReference>
<evidence type="ECO:0000256" key="4">
    <source>
        <dbReference type="ARBA" id="ARBA00022737"/>
    </source>
</evidence>
<organism evidence="8 9">
    <name type="scientific">Thyridium curvatum</name>
    <dbReference type="NCBI Taxonomy" id="1093900"/>
    <lineage>
        <taxon>Eukaryota</taxon>
        <taxon>Fungi</taxon>
        <taxon>Dikarya</taxon>
        <taxon>Ascomycota</taxon>
        <taxon>Pezizomycotina</taxon>
        <taxon>Sordariomycetes</taxon>
        <taxon>Sordariomycetidae</taxon>
        <taxon>Thyridiales</taxon>
        <taxon>Thyridiaceae</taxon>
        <taxon>Thyridium</taxon>
    </lineage>
</organism>
<dbReference type="Gene3D" id="1.25.10.10">
    <property type="entry name" value="Leucine-rich Repeat Variant"/>
    <property type="match status" value="1"/>
</dbReference>
<keyword evidence="2" id="KW-0963">Cytoplasm</keyword>
<evidence type="ECO:0000259" key="6">
    <source>
        <dbReference type="PROSITE" id="PS51394"/>
    </source>
</evidence>
<evidence type="ECO:0000256" key="1">
    <source>
        <dbReference type="ARBA" id="ARBA00004496"/>
    </source>
</evidence>
<feature type="domain" description="PFU" evidence="6">
    <location>
        <begin position="378"/>
        <end position="474"/>
    </location>
</feature>
<comment type="subcellular location">
    <subcellularLocation>
        <location evidence="1">Cytoplasm</location>
    </subcellularLocation>
</comment>
<comment type="caution">
    <text evidence="8">The sequence shown here is derived from an EMBL/GenBank/DDBJ whole genome shotgun (WGS) entry which is preliminary data.</text>
</comment>
<proteinExistence type="predicted"/>
<evidence type="ECO:0008006" key="10">
    <source>
        <dbReference type="Google" id="ProtNLM"/>
    </source>
</evidence>
<dbReference type="Gene3D" id="3.10.20.870">
    <property type="entry name" value="PFU (PLAA family ubiquitin binding), C-terminal domain"/>
    <property type="match status" value="1"/>
</dbReference>
<evidence type="ECO:0000256" key="5">
    <source>
        <dbReference type="PROSITE-ProRule" id="PRU00221"/>
    </source>
</evidence>
<dbReference type="CDD" id="cd00200">
    <property type="entry name" value="WD40"/>
    <property type="match status" value="1"/>
</dbReference>
<dbReference type="GO" id="GO:0005737">
    <property type="term" value="C:cytoplasm"/>
    <property type="evidence" value="ECO:0007669"/>
    <property type="project" value="UniProtKB-SubCell"/>
</dbReference>
<dbReference type="Pfam" id="PF09070">
    <property type="entry name" value="PFU"/>
    <property type="match status" value="1"/>
</dbReference>
<protein>
    <recommendedName>
        <fullName evidence="10">Phospholipase A-2-activating protein</fullName>
    </recommendedName>
</protein>
<dbReference type="InterPro" id="IPR036322">
    <property type="entry name" value="WD40_repeat_dom_sf"/>
</dbReference>
<dbReference type="GeneID" id="41968649"/>
<dbReference type="PROSITE" id="PS50294">
    <property type="entry name" value="WD_REPEATS_REGION"/>
    <property type="match status" value="3"/>
</dbReference>
<dbReference type="InterPro" id="IPR015943">
    <property type="entry name" value="WD40/YVTN_repeat-like_dom_sf"/>
</dbReference>
<dbReference type="GO" id="GO:0043130">
    <property type="term" value="F:ubiquitin binding"/>
    <property type="evidence" value="ECO:0007669"/>
    <property type="project" value="TreeGrafter"/>
</dbReference>
<feature type="domain" description="PUL" evidence="7">
    <location>
        <begin position="501"/>
        <end position="808"/>
    </location>
</feature>
<dbReference type="GO" id="GO:0005634">
    <property type="term" value="C:nucleus"/>
    <property type="evidence" value="ECO:0007669"/>
    <property type="project" value="TreeGrafter"/>
</dbReference>
<dbReference type="InterPro" id="IPR001680">
    <property type="entry name" value="WD40_rpt"/>
</dbReference>
<dbReference type="InterPro" id="IPR013535">
    <property type="entry name" value="PUL_dom"/>
</dbReference>
<feature type="repeat" description="WD" evidence="5">
    <location>
        <begin position="105"/>
        <end position="138"/>
    </location>
</feature>
<dbReference type="InterPro" id="IPR020472">
    <property type="entry name" value="WD40_PAC1"/>
</dbReference>
<dbReference type="InterPro" id="IPR038122">
    <property type="entry name" value="PFU_sf"/>
</dbReference>
<dbReference type="InParanoid" id="A0A507AY56"/>
<evidence type="ECO:0000313" key="8">
    <source>
        <dbReference type="EMBL" id="TPX11384.1"/>
    </source>
</evidence>
<dbReference type="GO" id="GO:0010992">
    <property type="term" value="P:ubiquitin recycling"/>
    <property type="evidence" value="ECO:0007669"/>
    <property type="project" value="TreeGrafter"/>
</dbReference>
<feature type="repeat" description="WD" evidence="5">
    <location>
        <begin position="210"/>
        <end position="238"/>
    </location>
</feature>
<dbReference type="AlphaFoldDB" id="A0A507AY56"/>
<name>A0A507AY56_9PEZI</name>
<dbReference type="SMART" id="SM00320">
    <property type="entry name" value="WD40"/>
    <property type="match status" value="6"/>
</dbReference>
<evidence type="ECO:0000313" key="9">
    <source>
        <dbReference type="Proteomes" id="UP000319257"/>
    </source>
</evidence>
<dbReference type="GO" id="GO:0043161">
    <property type="term" value="P:proteasome-mediated ubiquitin-dependent protein catabolic process"/>
    <property type="evidence" value="ECO:0007669"/>
    <property type="project" value="TreeGrafter"/>
</dbReference>
<keyword evidence="3 5" id="KW-0853">WD repeat</keyword>
<dbReference type="Pfam" id="PF00400">
    <property type="entry name" value="WD40"/>
    <property type="match status" value="6"/>
</dbReference>
<evidence type="ECO:0000256" key="2">
    <source>
        <dbReference type="ARBA" id="ARBA00022490"/>
    </source>
</evidence>
<sequence>MAQFKLSAQLAGHDQDVRAVCFPSPDVVLSASRDQTVRLWKRTSNAPPSFEAQIATQGHDYINSVIYLKPSQDFPDGLIASGGKDAIIEVRRPGSHFSDNAERLLIGHAGNVVTLDASPDGKFLVSGGLDGQARVWSIGKWETEMVLEGHNGKGIWGVLAFDDHTVLTCCADQMIRGYDLRTASAGEVQPTTTIYTPDILRALCRVPKGHPSGADIATASNDGVIRLWSVRDGKQIAEMHGHESFIYSLAALPSGELVSSGEDRTVRVWKGLECVQTITHPAISVWSVAVCPENGDIVSGASDNVVRVFTRSEDRIAAADALSQFDDAVKASSIPQQQVGSINKEKLPGPDFLKSKSGTKEGQIQMIREEDGSISAHQWSISHQQWINVGTVVDSAGSSGRKVEYNGKSYDYVFDVDIKDGEPPLKLPYNLSENPYERATKFLSDNELPMTYLDNVANFIVENTKGATLGQTSSQPGPDPYGTESRYIPGQESQQAPIKPSLLSQDKYITLAQAKFPPIEKKILSVNAELIKTGEKQHALNPTEEATFKDLIQLLTTETTKIPAYVSAAQSPAAFPIPEDAADLVVKLITTWPYAHRLAPLDLLRCMCPSPTIAGYTPASKGSILDLALSSALEPGIPGSKPNENSVMMALRCITNLFVTEQGRAVAASRADQVISVMECILGVSEYAGVAGPIGTTNRLLFIALTSAAVNFAVLFHKEQQAGGSATVGLEAVSLLINVLGQVLKGQSDAEIVFRALVALGTILSAKGDGADAATIAKDLGAADWARQAKSQASEPRVKDVADEVLKLLR</sequence>
<dbReference type="SUPFAM" id="SSF50978">
    <property type="entry name" value="WD40 repeat-like"/>
    <property type="match status" value="1"/>
</dbReference>
<dbReference type="OrthoDB" id="10265988at2759"/>
<dbReference type="FunCoup" id="A0A507AY56">
    <property type="interactions" value="1338"/>
</dbReference>
<dbReference type="RefSeq" id="XP_030993095.1">
    <property type="nucleotide sequence ID" value="XM_031134858.1"/>
</dbReference>